<organism evidence="1 2">
    <name type="scientific">Euplotes crassus</name>
    <dbReference type="NCBI Taxonomy" id="5936"/>
    <lineage>
        <taxon>Eukaryota</taxon>
        <taxon>Sar</taxon>
        <taxon>Alveolata</taxon>
        <taxon>Ciliophora</taxon>
        <taxon>Intramacronucleata</taxon>
        <taxon>Spirotrichea</taxon>
        <taxon>Hypotrichia</taxon>
        <taxon>Euplotida</taxon>
        <taxon>Euplotidae</taxon>
        <taxon>Moneuplotes</taxon>
    </lineage>
</organism>
<sequence length="51" mass="5527">MLKMGNCTFIESDKKIPEPFLDAIALLSELCGIFCCLCCEDGISVPSLEKG</sequence>
<evidence type="ECO:0000313" key="1">
    <source>
        <dbReference type="EMBL" id="CAI2370689.1"/>
    </source>
</evidence>
<protein>
    <submittedName>
        <fullName evidence="1">Uncharacterized protein</fullName>
    </submittedName>
</protein>
<evidence type="ECO:0000313" key="2">
    <source>
        <dbReference type="Proteomes" id="UP001295684"/>
    </source>
</evidence>
<proteinExistence type="predicted"/>
<reference evidence="1" key="1">
    <citation type="submission" date="2023-07" db="EMBL/GenBank/DDBJ databases">
        <authorList>
            <consortium name="AG Swart"/>
            <person name="Singh M."/>
            <person name="Singh A."/>
            <person name="Seah K."/>
            <person name="Emmerich C."/>
        </authorList>
    </citation>
    <scope>NUCLEOTIDE SEQUENCE</scope>
    <source>
        <strain evidence="1">DP1</strain>
    </source>
</reference>
<dbReference type="EMBL" id="CAMPGE010011889">
    <property type="protein sequence ID" value="CAI2370689.1"/>
    <property type="molecule type" value="Genomic_DNA"/>
</dbReference>
<gene>
    <name evidence="1" type="ORF">ECRASSUSDP1_LOCUS12006</name>
</gene>
<comment type="caution">
    <text evidence="1">The sequence shown here is derived from an EMBL/GenBank/DDBJ whole genome shotgun (WGS) entry which is preliminary data.</text>
</comment>
<name>A0AAD1XBZ1_EUPCR</name>
<dbReference type="Proteomes" id="UP001295684">
    <property type="component" value="Unassembled WGS sequence"/>
</dbReference>
<accession>A0AAD1XBZ1</accession>
<keyword evidence="2" id="KW-1185">Reference proteome</keyword>
<dbReference type="AlphaFoldDB" id="A0AAD1XBZ1"/>